<dbReference type="AlphaFoldDB" id="A0AAD4V1Z8"/>
<comment type="caution">
    <text evidence="2">The sequence shown here is derived from an EMBL/GenBank/DDBJ whole genome shotgun (WGS) entry which is preliminary data.</text>
</comment>
<organism evidence="2 3">
    <name type="scientific">Prunus dulcis</name>
    <name type="common">Almond</name>
    <name type="synonym">Amygdalus dulcis</name>
    <dbReference type="NCBI Taxonomy" id="3755"/>
    <lineage>
        <taxon>Eukaryota</taxon>
        <taxon>Viridiplantae</taxon>
        <taxon>Streptophyta</taxon>
        <taxon>Embryophyta</taxon>
        <taxon>Tracheophyta</taxon>
        <taxon>Spermatophyta</taxon>
        <taxon>Magnoliopsida</taxon>
        <taxon>eudicotyledons</taxon>
        <taxon>Gunneridae</taxon>
        <taxon>Pentapetalae</taxon>
        <taxon>rosids</taxon>
        <taxon>fabids</taxon>
        <taxon>Rosales</taxon>
        <taxon>Rosaceae</taxon>
        <taxon>Amygdaloideae</taxon>
        <taxon>Amygdaleae</taxon>
        <taxon>Prunus</taxon>
    </lineage>
</organism>
<accession>A0AAD4V1Z8</accession>
<proteinExistence type="predicted"/>
<reference evidence="2 3" key="1">
    <citation type="journal article" date="2022" name="G3 (Bethesda)">
        <title>Whole-genome sequence and methylome profiling of the almond [Prunus dulcis (Mill.) D.A. Webb] cultivar 'Nonpareil'.</title>
        <authorList>
            <person name="D'Amico-Willman K.M."/>
            <person name="Ouma W.Z."/>
            <person name="Meulia T."/>
            <person name="Sideli G.M."/>
            <person name="Gradziel T.M."/>
            <person name="Fresnedo-Ramirez J."/>
        </authorList>
    </citation>
    <scope>NUCLEOTIDE SEQUENCE [LARGE SCALE GENOMIC DNA]</scope>
    <source>
        <strain evidence="2">Clone GOH B32 T37-40</strain>
    </source>
</reference>
<dbReference type="EMBL" id="JAJFAZ020000007">
    <property type="protein sequence ID" value="KAI5316994.1"/>
    <property type="molecule type" value="Genomic_DNA"/>
</dbReference>
<protein>
    <submittedName>
        <fullName evidence="2">Uncharacterized protein</fullName>
    </submittedName>
</protein>
<evidence type="ECO:0000256" key="1">
    <source>
        <dbReference type="SAM" id="MobiDB-lite"/>
    </source>
</evidence>
<gene>
    <name evidence="2" type="ORF">L3X38_036701</name>
</gene>
<sequence length="404" mass="43517">MATGKAGTGQPPVQSNRAGGWGNHCRKRVLSTGTRRYLKGPGNRKTGQQPVQSNRAGGWGNHSQTRVHANIKKDLGTGKLANHLCSQIRQVAGEIIVGYLRTKHRCTQISKGNWEWGNWPTTCAVKSVRRHGKSLSNTSVLNTGTQNYLKATGNAKTGQPPMLSNRAGGWGNHCGTTDYVLSTGTQNYLKATRNAKTGQPHMQSNQACGWGNNCRTRVSSTGTCKYLKRPGIWETGQPSVQSNRAGGWEIIVVCLRTKHKCTQISKGNWEWGNWPTTCAVKLGRCQGKSLLKTCVLSTNTRKYLQATRNRENGQPLFKSNRAGGCGNQGGTTDCVLCTGTRNYLKATGNAATGQPLVQSNWAGGWGNHYGTTTCVLSTGTRNYLKATGNAATGQPPVQSNRASG</sequence>
<evidence type="ECO:0000313" key="3">
    <source>
        <dbReference type="Proteomes" id="UP001054821"/>
    </source>
</evidence>
<evidence type="ECO:0000313" key="2">
    <source>
        <dbReference type="EMBL" id="KAI5316994.1"/>
    </source>
</evidence>
<keyword evidence="3" id="KW-1185">Reference proteome</keyword>
<feature type="compositionally biased region" description="Polar residues" evidence="1">
    <location>
        <begin position="45"/>
        <end position="62"/>
    </location>
</feature>
<feature type="region of interest" description="Disordered" evidence="1">
    <location>
        <begin position="1"/>
        <end position="62"/>
    </location>
</feature>
<dbReference type="Proteomes" id="UP001054821">
    <property type="component" value="Chromosome 7"/>
</dbReference>
<name>A0AAD4V1Z8_PRUDU</name>